<dbReference type="EMBL" id="JANUGP010000024">
    <property type="protein sequence ID" value="MCS0604762.1"/>
    <property type="molecule type" value="Genomic_DNA"/>
</dbReference>
<accession>A0ABT2B8B3</accession>
<protein>
    <submittedName>
        <fullName evidence="1">Uncharacterized protein</fullName>
    </submittedName>
</protein>
<name>A0ABT2B8B3_9ACTN</name>
<comment type="caution">
    <text evidence="1">The sequence shown here is derived from an EMBL/GenBank/DDBJ whole genome shotgun (WGS) entry which is preliminary data.</text>
</comment>
<dbReference type="RefSeq" id="WP_258781540.1">
    <property type="nucleotide sequence ID" value="NZ_JANUGP010000024.1"/>
</dbReference>
<organism evidence="1 2">
    <name type="scientific">Streptomyces pyxinicus</name>
    <dbReference type="NCBI Taxonomy" id="2970331"/>
    <lineage>
        <taxon>Bacteria</taxon>
        <taxon>Bacillati</taxon>
        <taxon>Actinomycetota</taxon>
        <taxon>Actinomycetes</taxon>
        <taxon>Kitasatosporales</taxon>
        <taxon>Streptomycetaceae</taxon>
        <taxon>Streptomyces</taxon>
    </lineage>
</organism>
<dbReference type="Proteomes" id="UP001205612">
    <property type="component" value="Unassembled WGS sequence"/>
</dbReference>
<keyword evidence="2" id="KW-1185">Reference proteome</keyword>
<evidence type="ECO:0000313" key="1">
    <source>
        <dbReference type="EMBL" id="MCS0604762.1"/>
    </source>
</evidence>
<evidence type="ECO:0000313" key="2">
    <source>
        <dbReference type="Proteomes" id="UP001205612"/>
    </source>
</evidence>
<proteinExistence type="predicted"/>
<reference evidence="1 2" key="1">
    <citation type="submission" date="2022-08" db="EMBL/GenBank/DDBJ databases">
        <authorList>
            <person name="Somphong A."/>
            <person name="Phongsopitanun W."/>
        </authorList>
    </citation>
    <scope>NUCLEOTIDE SEQUENCE [LARGE SCALE GENOMIC DNA]</scope>
    <source>
        <strain evidence="1 2">LP11</strain>
    </source>
</reference>
<gene>
    <name evidence="1" type="ORF">NX794_26615</name>
</gene>
<sequence length="133" mass="14731">MKAGSFVCRVVAEGQVYGRDLRVPFVLGAVETVSPELALRWLTRQALRIADGLDPDPRRTEWLPVAFAREVPPGWDAPATLRGWAGDPLAREVALARLKRDARPLFVVGEDHDCRYTLSVSPRSVGRSGRWGP</sequence>